<feature type="transmembrane region" description="Helical" evidence="1">
    <location>
        <begin position="139"/>
        <end position="157"/>
    </location>
</feature>
<keyword evidence="3" id="KW-1185">Reference proteome</keyword>
<evidence type="ECO:0000313" key="3">
    <source>
        <dbReference type="Proteomes" id="UP000033497"/>
    </source>
</evidence>
<keyword evidence="1" id="KW-0812">Transmembrane</keyword>
<keyword evidence="1" id="KW-0472">Membrane</keyword>
<keyword evidence="1" id="KW-1133">Transmembrane helix</keyword>
<comment type="caution">
    <text evidence="2">The sequence shown here is derived from an EMBL/GenBank/DDBJ whole genome shotgun (WGS) entry which is preliminary data.</text>
</comment>
<gene>
    <name evidence="2" type="ORF">MB09_11770</name>
</gene>
<evidence type="ECO:0000256" key="1">
    <source>
        <dbReference type="SAM" id="Phobius"/>
    </source>
</evidence>
<name>A0ABR5DGX4_9FLAO</name>
<dbReference type="RefSeq" id="WP_045081090.1">
    <property type="nucleotide sequence ID" value="NZ_JSVU01000007.1"/>
</dbReference>
<organism evidence="2 3">
    <name type="scientific">Aequorivita vladivostokensis</name>
    <dbReference type="NCBI Taxonomy" id="171194"/>
    <lineage>
        <taxon>Bacteria</taxon>
        <taxon>Pseudomonadati</taxon>
        <taxon>Bacteroidota</taxon>
        <taxon>Flavobacteriia</taxon>
        <taxon>Flavobacteriales</taxon>
        <taxon>Flavobacteriaceae</taxon>
        <taxon>Aequorivita</taxon>
    </lineage>
</organism>
<dbReference type="Proteomes" id="UP000033497">
    <property type="component" value="Unassembled WGS sequence"/>
</dbReference>
<sequence>MFAKIETTAYPPTEKPMMVWDGECGFCKFWITHWQSKSNENITFKTYQEVSGRYADIPLKEFKKASRLIETDGRIYSGPNSAYRSFLYFENPDKKWHRWYSTIKWFQKLSDHAYNFIAKHRGFMFTVTKIFFGNNPQALKPYWFLILLFGFSIIYWFT</sequence>
<proteinExistence type="predicted"/>
<accession>A0ABR5DGX4</accession>
<reference evidence="2 3" key="1">
    <citation type="submission" date="2014-10" db="EMBL/GenBank/DDBJ databases">
        <title>Genome sequencing of Vitellibacter vladivostokensis KMM 3516.</title>
        <authorList>
            <person name="Thevarajoo S."/>
            <person name="Selvaratnam C."/>
            <person name="Goh K.M."/>
            <person name="Chong C.S."/>
        </authorList>
    </citation>
    <scope>NUCLEOTIDE SEQUENCE [LARGE SCALE GENOMIC DNA]</scope>
    <source>
        <strain evidence="2 3">KMM 3516</strain>
    </source>
</reference>
<dbReference type="EMBL" id="JSVU01000007">
    <property type="protein sequence ID" value="KJJ37979.1"/>
    <property type="molecule type" value="Genomic_DNA"/>
</dbReference>
<dbReference type="Pfam" id="PF04134">
    <property type="entry name" value="DCC1-like"/>
    <property type="match status" value="1"/>
</dbReference>
<evidence type="ECO:0000313" key="2">
    <source>
        <dbReference type="EMBL" id="KJJ37979.1"/>
    </source>
</evidence>
<protein>
    <submittedName>
        <fullName evidence="2">Thiol-disulfide oxidoreductase</fullName>
    </submittedName>
</protein>
<dbReference type="InterPro" id="IPR007263">
    <property type="entry name" value="DCC1-like"/>
</dbReference>